<dbReference type="InterPro" id="IPR027417">
    <property type="entry name" value="P-loop_NTPase"/>
</dbReference>
<dbReference type="Gene3D" id="1.25.40.10">
    <property type="entry name" value="Tetratricopeptide repeat domain"/>
    <property type="match status" value="3"/>
</dbReference>
<dbReference type="PROSITE" id="PS50005">
    <property type="entry name" value="TPR"/>
    <property type="match status" value="1"/>
</dbReference>
<accession>A0A8J4A0L9</accession>
<dbReference type="Pfam" id="PF13424">
    <property type="entry name" value="TPR_12"/>
    <property type="match status" value="3"/>
</dbReference>
<dbReference type="Proteomes" id="UP000635606">
    <property type="component" value="Unassembled WGS sequence"/>
</dbReference>
<dbReference type="Pfam" id="PF00486">
    <property type="entry name" value="Trans_reg_C"/>
    <property type="match status" value="1"/>
</dbReference>
<dbReference type="EMBL" id="BOPH01000082">
    <property type="protein sequence ID" value="GIJ70761.1"/>
    <property type="molecule type" value="Genomic_DNA"/>
</dbReference>
<dbReference type="InterPro" id="IPR005158">
    <property type="entry name" value="BTAD"/>
</dbReference>
<dbReference type="AlphaFoldDB" id="A0A8J4A0L9"/>
<evidence type="ECO:0000256" key="1">
    <source>
        <dbReference type="ARBA" id="ARBA00005820"/>
    </source>
</evidence>
<evidence type="ECO:0000313" key="8">
    <source>
        <dbReference type="Proteomes" id="UP000635606"/>
    </source>
</evidence>
<dbReference type="GO" id="GO:0006355">
    <property type="term" value="P:regulation of DNA-templated transcription"/>
    <property type="evidence" value="ECO:0007669"/>
    <property type="project" value="InterPro"/>
</dbReference>
<evidence type="ECO:0000256" key="5">
    <source>
        <dbReference type="SAM" id="MobiDB-lite"/>
    </source>
</evidence>
<feature type="compositionally biased region" description="Low complexity" evidence="5">
    <location>
        <begin position="252"/>
        <end position="261"/>
    </location>
</feature>
<dbReference type="SUPFAM" id="SSF52540">
    <property type="entry name" value="P-loop containing nucleoside triphosphate hydrolases"/>
    <property type="match status" value="1"/>
</dbReference>
<organism evidence="7 8">
    <name type="scientific">Virgisporangium ochraceum</name>
    <dbReference type="NCBI Taxonomy" id="65505"/>
    <lineage>
        <taxon>Bacteria</taxon>
        <taxon>Bacillati</taxon>
        <taxon>Actinomycetota</taxon>
        <taxon>Actinomycetes</taxon>
        <taxon>Micromonosporales</taxon>
        <taxon>Micromonosporaceae</taxon>
        <taxon>Virgisporangium</taxon>
    </lineage>
</organism>
<dbReference type="CDD" id="cd00383">
    <property type="entry name" value="trans_reg_C"/>
    <property type="match status" value="1"/>
</dbReference>
<evidence type="ECO:0000256" key="4">
    <source>
        <dbReference type="PROSITE-ProRule" id="PRU01091"/>
    </source>
</evidence>
<evidence type="ECO:0000259" key="6">
    <source>
        <dbReference type="PROSITE" id="PS51755"/>
    </source>
</evidence>
<dbReference type="CDD" id="cd15831">
    <property type="entry name" value="BTAD"/>
    <property type="match status" value="1"/>
</dbReference>
<dbReference type="InterPro" id="IPR036388">
    <property type="entry name" value="WH-like_DNA-bd_sf"/>
</dbReference>
<dbReference type="SMART" id="SM00862">
    <property type="entry name" value="Trans_reg_C"/>
    <property type="match status" value="1"/>
</dbReference>
<dbReference type="PROSITE" id="PS51755">
    <property type="entry name" value="OMPR_PHOB"/>
    <property type="match status" value="1"/>
</dbReference>
<dbReference type="Gene3D" id="3.40.50.300">
    <property type="entry name" value="P-loop containing nucleotide triphosphate hydrolases"/>
    <property type="match status" value="1"/>
</dbReference>
<reference evidence="7" key="1">
    <citation type="submission" date="2021-01" db="EMBL/GenBank/DDBJ databases">
        <title>Whole genome shotgun sequence of Virgisporangium ochraceum NBRC 16418.</title>
        <authorList>
            <person name="Komaki H."/>
            <person name="Tamura T."/>
        </authorList>
    </citation>
    <scope>NUCLEOTIDE SEQUENCE</scope>
    <source>
        <strain evidence="7">NBRC 16418</strain>
    </source>
</reference>
<dbReference type="InterPro" id="IPR019734">
    <property type="entry name" value="TPR_rpt"/>
</dbReference>
<dbReference type="SMART" id="SM00382">
    <property type="entry name" value="AAA"/>
    <property type="match status" value="1"/>
</dbReference>
<dbReference type="SUPFAM" id="SSF48452">
    <property type="entry name" value="TPR-like"/>
    <property type="match status" value="3"/>
</dbReference>
<dbReference type="InterPro" id="IPR011990">
    <property type="entry name" value="TPR-like_helical_dom_sf"/>
</dbReference>
<feature type="domain" description="OmpR/PhoB-type" evidence="6">
    <location>
        <begin position="1"/>
        <end position="98"/>
    </location>
</feature>
<dbReference type="GO" id="GO:0003677">
    <property type="term" value="F:DNA binding"/>
    <property type="evidence" value="ECO:0007669"/>
    <property type="project" value="UniProtKB-UniRule"/>
</dbReference>
<dbReference type="SMART" id="SM01043">
    <property type="entry name" value="BTAD"/>
    <property type="match status" value="1"/>
</dbReference>
<evidence type="ECO:0000256" key="3">
    <source>
        <dbReference type="PROSITE-ProRule" id="PRU00339"/>
    </source>
</evidence>
<evidence type="ECO:0000256" key="2">
    <source>
        <dbReference type="ARBA" id="ARBA00023125"/>
    </source>
</evidence>
<dbReference type="GO" id="GO:0000160">
    <property type="term" value="P:phosphorelay signal transduction system"/>
    <property type="evidence" value="ECO:0007669"/>
    <property type="project" value="InterPro"/>
</dbReference>
<keyword evidence="3" id="KW-0802">TPR repeat</keyword>
<dbReference type="PANTHER" id="PTHR47691:SF3">
    <property type="entry name" value="HTH-TYPE TRANSCRIPTIONAL REGULATOR RV0890C-RELATED"/>
    <property type="match status" value="1"/>
</dbReference>
<name>A0A8J4A0L9_9ACTN</name>
<keyword evidence="2 4" id="KW-0238">DNA-binding</keyword>
<sequence length="967" mass="103340">MLVVQVLGRTAAWRGTREIGLGPAGRRAVFALLALHAGQPLARHEMIDSLWGEAPPVGVVNVLHTHVKHLRRQLEPDRPPRSPSAVLPSVGDGYALRLADATVDFQRFRDLTAAARDAAARGDPHRTADLLGSALALWQGRPAADVAPLATHPRVLRLVNEQRDAVSRYADAMIDTHRASDVLGLLAEEAAAHPLDEEVQARLIRAYAAVGQRSRALATYETARRHLAEELGVDPGPILVQARRGLLRNAPTRPAAPAARPGSQLPPEPTVFAGRSTEIAELDRVLAADSDEPAAVVGLICGTAGVGKTALALRWAHRRRDRFPDGQLFVDLRGYDPERTLSPAAALRRLLAGLGANGADLPADVDDLIARYRAETSDRRMLIVLDNAGSAEQVRPLLPGTAPSRVLVTSRDSLAGLVALNGAHRVAVDPMPATDAELLLRRLIGLRAEHDPVSTGALAEQCARLPLALRVAAEFASASPGLTLADLVAELADRRRRLDVLDSGGDVRAAVRTVFSWSYHHLDPDAARAFRRLGLHPGQSFDAAAVAALAGVGRADGVRLVNTLVRANLAHRLRHGRYGLHDLLQAYAAELAQRIDSEATLRAAAERLLSYYVTGSWQAVRALYPTWRGYGQRPPSPDPAEVSLDAADARRWLDAELPALAGLGPFAERHGGSEQAVRIALNLHRYLEGGHYTEALAIQTTALQLARRCGDVSAQAHTLTNLGVIHRLLGRYARAVEYHRRALALHRATGDRSGQARTLSNLGILAERQGDYPGAGRFHNEALCAFRDVGDRFGEAAALANVGNVHIHQGHPAAAIAGFTAALALFRELDDRVGQAIALSNLGDVHIGTGAHPTAAGHLDEALALFRELDHRGGEATVLANLGLLRARTGDPVGGIEYLETALATFRSTGHRYGQASVHNGLGEANRVAGRPDESLAHYREALAVATDTGDHDERVRAENGIAAAGG</sequence>
<proteinExistence type="inferred from homology"/>
<evidence type="ECO:0000313" key="7">
    <source>
        <dbReference type="EMBL" id="GIJ70761.1"/>
    </source>
</evidence>
<gene>
    <name evidence="7" type="ORF">Voc01_056780</name>
</gene>
<keyword evidence="8" id="KW-1185">Reference proteome</keyword>
<comment type="similarity">
    <text evidence="1">Belongs to the AfsR/DnrI/RedD regulatory family.</text>
</comment>
<dbReference type="Gene3D" id="1.10.10.10">
    <property type="entry name" value="Winged helix-like DNA-binding domain superfamily/Winged helix DNA-binding domain"/>
    <property type="match status" value="1"/>
</dbReference>
<dbReference type="SMART" id="SM00028">
    <property type="entry name" value="TPR"/>
    <property type="match status" value="7"/>
</dbReference>
<feature type="repeat" description="TPR" evidence="3">
    <location>
        <begin position="716"/>
        <end position="749"/>
    </location>
</feature>
<dbReference type="PRINTS" id="PR00364">
    <property type="entry name" value="DISEASERSIST"/>
</dbReference>
<protein>
    <submittedName>
        <fullName evidence="7">XRE family transcriptional regulator</fullName>
    </submittedName>
</protein>
<dbReference type="PANTHER" id="PTHR47691">
    <property type="entry name" value="REGULATOR-RELATED"/>
    <property type="match status" value="1"/>
</dbReference>
<dbReference type="InterPro" id="IPR001867">
    <property type="entry name" value="OmpR/PhoB-type_DNA-bd"/>
</dbReference>
<dbReference type="InterPro" id="IPR016032">
    <property type="entry name" value="Sig_transdc_resp-reg_C-effctor"/>
</dbReference>
<comment type="caution">
    <text evidence="7">The sequence shown here is derived from an EMBL/GenBank/DDBJ whole genome shotgun (WGS) entry which is preliminary data.</text>
</comment>
<dbReference type="Pfam" id="PF03704">
    <property type="entry name" value="BTAD"/>
    <property type="match status" value="1"/>
</dbReference>
<dbReference type="InterPro" id="IPR003593">
    <property type="entry name" value="AAA+_ATPase"/>
</dbReference>
<feature type="DNA-binding region" description="OmpR/PhoB-type" evidence="4">
    <location>
        <begin position="1"/>
        <end position="98"/>
    </location>
</feature>
<dbReference type="RefSeq" id="WP_239160548.1">
    <property type="nucleotide sequence ID" value="NZ_BOPH01000082.1"/>
</dbReference>
<dbReference type="SUPFAM" id="SSF46894">
    <property type="entry name" value="C-terminal effector domain of the bipartite response regulators"/>
    <property type="match status" value="1"/>
</dbReference>
<feature type="region of interest" description="Disordered" evidence="5">
    <location>
        <begin position="252"/>
        <end position="271"/>
    </location>
</feature>